<dbReference type="EC" id="1.17.7.3" evidence="7"/>
<dbReference type="OrthoDB" id="9803214at2"/>
<dbReference type="RefSeq" id="WP_090315917.1">
    <property type="nucleotide sequence ID" value="NZ_FNOE01000003.1"/>
</dbReference>
<dbReference type="Pfam" id="PF26540">
    <property type="entry name" value="GcpE_C"/>
    <property type="match status" value="1"/>
</dbReference>
<keyword evidence="6 7" id="KW-0414">Isoprene biosynthesis</keyword>
<dbReference type="InterPro" id="IPR016425">
    <property type="entry name" value="IspG_bac"/>
</dbReference>
<name>A0A1H8KES8_9PROT</name>
<comment type="catalytic activity">
    <reaction evidence="7">
        <text>(2E)-4-hydroxy-3-methylbut-2-enyl diphosphate + oxidized [flavodoxin] + H2O + 2 H(+) = 2-C-methyl-D-erythritol 2,4-cyclic diphosphate + reduced [flavodoxin]</text>
        <dbReference type="Rhea" id="RHEA:43604"/>
        <dbReference type="Rhea" id="RHEA-COMP:10622"/>
        <dbReference type="Rhea" id="RHEA-COMP:10623"/>
        <dbReference type="ChEBI" id="CHEBI:15377"/>
        <dbReference type="ChEBI" id="CHEBI:15378"/>
        <dbReference type="ChEBI" id="CHEBI:57618"/>
        <dbReference type="ChEBI" id="CHEBI:58210"/>
        <dbReference type="ChEBI" id="CHEBI:58483"/>
        <dbReference type="ChEBI" id="CHEBI:128753"/>
        <dbReference type="EC" id="1.17.7.3"/>
    </reaction>
</comment>
<dbReference type="InterPro" id="IPR058578">
    <property type="entry name" value="IspG_TIM"/>
</dbReference>
<keyword evidence="2 7" id="KW-0479">Metal-binding</keyword>
<evidence type="ECO:0000313" key="11">
    <source>
        <dbReference type="Proteomes" id="UP000198814"/>
    </source>
</evidence>
<dbReference type="InterPro" id="IPR011005">
    <property type="entry name" value="Dihydropteroate_synth-like_sf"/>
</dbReference>
<evidence type="ECO:0000256" key="2">
    <source>
        <dbReference type="ARBA" id="ARBA00022723"/>
    </source>
</evidence>
<evidence type="ECO:0000256" key="4">
    <source>
        <dbReference type="ARBA" id="ARBA00023004"/>
    </source>
</evidence>
<organism evidence="10 11">
    <name type="scientific">Nitrosomonas oligotropha</name>
    <dbReference type="NCBI Taxonomy" id="42354"/>
    <lineage>
        <taxon>Bacteria</taxon>
        <taxon>Pseudomonadati</taxon>
        <taxon>Pseudomonadota</taxon>
        <taxon>Betaproteobacteria</taxon>
        <taxon>Nitrosomonadales</taxon>
        <taxon>Nitrosomonadaceae</taxon>
        <taxon>Nitrosomonas</taxon>
    </lineage>
</organism>
<dbReference type="Proteomes" id="UP000198814">
    <property type="component" value="Unassembled WGS sequence"/>
</dbReference>
<evidence type="ECO:0000259" key="9">
    <source>
        <dbReference type="Pfam" id="PF26540"/>
    </source>
</evidence>
<reference evidence="11" key="1">
    <citation type="submission" date="2016-10" db="EMBL/GenBank/DDBJ databases">
        <authorList>
            <person name="Varghese N."/>
            <person name="Submissions S."/>
        </authorList>
    </citation>
    <scope>NUCLEOTIDE SEQUENCE [LARGE SCALE GENOMIC DNA]</scope>
    <source>
        <strain evidence="11">Nm76</strain>
    </source>
</reference>
<feature type="domain" description="IspG TIM-barrel" evidence="8">
    <location>
        <begin position="16"/>
        <end position="283"/>
    </location>
</feature>
<dbReference type="GO" id="GO:0051539">
    <property type="term" value="F:4 iron, 4 sulfur cluster binding"/>
    <property type="evidence" value="ECO:0007669"/>
    <property type="project" value="UniProtKB-UniRule"/>
</dbReference>
<dbReference type="PANTHER" id="PTHR30454">
    <property type="entry name" value="4-HYDROXY-3-METHYLBUT-2-EN-1-YL DIPHOSPHATE SYNTHASE"/>
    <property type="match status" value="1"/>
</dbReference>
<dbReference type="FunFam" id="3.30.413.10:FF:000012">
    <property type="entry name" value="4-hydroxy-3-methylbut-2-en-1-yl diphosphate synthase (flavodoxin)"/>
    <property type="match status" value="1"/>
</dbReference>
<gene>
    <name evidence="7" type="primary">ispG</name>
    <name evidence="10" type="ORF">SAMN05216333_10287</name>
</gene>
<dbReference type="HAMAP" id="MF_00159">
    <property type="entry name" value="IspG"/>
    <property type="match status" value="1"/>
</dbReference>
<dbReference type="NCBIfam" id="TIGR00612">
    <property type="entry name" value="ispG_gcpE"/>
    <property type="match status" value="1"/>
</dbReference>
<dbReference type="InterPro" id="IPR045854">
    <property type="entry name" value="NO2/SO3_Rdtase_4Fe4S_sf"/>
</dbReference>
<proteinExistence type="inferred from homology"/>
<dbReference type="GO" id="GO:0046429">
    <property type="term" value="F:4-hydroxy-3-methylbut-2-en-1-yl diphosphate synthase activity (ferredoxin)"/>
    <property type="evidence" value="ECO:0007669"/>
    <property type="project" value="UniProtKB-UniRule"/>
</dbReference>
<dbReference type="GO" id="GO:0141197">
    <property type="term" value="F:4-hydroxy-3-methylbut-2-enyl-diphosphate synthase activity (flavodoxin)"/>
    <property type="evidence" value="ECO:0007669"/>
    <property type="project" value="UniProtKB-EC"/>
</dbReference>
<comment type="function">
    <text evidence="7">Converts 2C-methyl-D-erythritol 2,4-cyclodiphosphate (ME-2,4cPP) into 1-hydroxy-2-methyl-2-(E)-butenyl 4-diphosphate.</text>
</comment>
<keyword evidence="3 7" id="KW-0560">Oxidoreductase</keyword>
<dbReference type="GO" id="GO:0019288">
    <property type="term" value="P:isopentenyl diphosphate biosynthetic process, methylerythritol 4-phosphate pathway"/>
    <property type="evidence" value="ECO:0007669"/>
    <property type="project" value="UniProtKB-UniRule"/>
</dbReference>
<comment type="pathway">
    <text evidence="7">Isoprenoid biosynthesis; isopentenyl diphosphate biosynthesis via DXP pathway; isopentenyl diphosphate from 1-deoxy-D-xylulose 5-phosphate: step 5/6.</text>
</comment>
<dbReference type="EMBL" id="FODO01000002">
    <property type="protein sequence ID" value="SEN90948.1"/>
    <property type="molecule type" value="Genomic_DNA"/>
</dbReference>
<evidence type="ECO:0000256" key="7">
    <source>
        <dbReference type="HAMAP-Rule" id="MF_00159"/>
    </source>
</evidence>
<feature type="binding site" evidence="7">
    <location>
        <position position="355"/>
    </location>
    <ligand>
        <name>[4Fe-4S] cluster</name>
        <dbReference type="ChEBI" id="CHEBI:49883"/>
    </ligand>
</feature>
<evidence type="ECO:0000256" key="5">
    <source>
        <dbReference type="ARBA" id="ARBA00023014"/>
    </source>
</evidence>
<feature type="binding site" evidence="7">
    <location>
        <position position="348"/>
    </location>
    <ligand>
        <name>[4Fe-4S] cluster</name>
        <dbReference type="ChEBI" id="CHEBI:49883"/>
    </ligand>
</feature>
<dbReference type="AlphaFoldDB" id="A0A1H8KES8"/>
<evidence type="ECO:0000313" key="10">
    <source>
        <dbReference type="EMBL" id="SEN90948.1"/>
    </source>
</evidence>
<comment type="similarity">
    <text evidence="7">Belongs to the IspG family.</text>
</comment>
<keyword evidence="4 7" id="KW-0408">Iron</keyword>
<dbReference type="UniPathway" id="UPA00056">
    <property type="reaction ID" value="UER00096"/>
</dbReference>
<dbReference type="STRING" id="42354.SAMN05216333_10287"/>
<dbReference type="Pfam" id="PF04551">
    <property type="entry name" value="GcpE"/>
    <property type="match status" value="1"/>
</dbReference>
<dbReference type="InterPro" id="IPR004588">
    <property type="entry name" value="IspG_bac-typ"/>
</dbReference>
<accession>A0A1H8KES8</accession>
<dbReference type="PANTHER" id="PTHR30454:SF0">
    <property type="entry name" value="4-HYDROXY-3-METHYLBUT-2-EN-1-YL DIPHOSPHATE SYNTHASE (FERREDOXIN), CHLOROPLASTIC"/>
    <property type="match status" value="1"/>
</dbReference>
<evidence type="ECO:0000256" key="1">
    <source>
        <dbReference type="ARBA" id="ARBA00022485"/>
    </source>
</evidence>
<feature type="binding site" evidence="7">
    <location>
        <position position="305"/>
    </location>
    <ligand>
        <name>[4Fe-4S] cluster</name>
        <dbReference type="ChEBI" id="CHEBI:49883"/>
    </ligand>
</feature>
<sequence>MPENNSAINRRSSVGVRIGSVMLGGGAPVVVQSMTNTDTVDEVATTEQVAQLARAGSELVRITVNSMEAAKAVAGIRARLDDMGCHVPLVGDFHFNGHKLLTSYPDCAKALAKFRINPGNVGHGKKRDEQFATLIETACKYDKPVRIGVNWGSLDPEMLARIMDENAASSDPQDAKYVMREALITSALESAAKAEEIGLNRNKIVLSCKVSGVQDLIMVYRELAARCDYALHLGLTEAGMGSKGIVASTAALAVLLQEGIGDTIRISLTPEPGGSRSREVIVAQEILQTMGLRAFVPLVAACPGCGRTTSTYFQELAESIQAYVRDEMVVWREQYDGVENMSLAVMGCVVNGPGESKHANIGISLPGSGENPVAPVFVDGQKTVTLKGDNIANEFRAIVDRYVSEKYPRKAV</sequence>
<dbReference type="Gene3D" id="3.30.413.10">
    <property type="entry name" value="Sulfite Reductase Hemoprotein, domain 1"/>
    <property type="match status" value="1"/>
</dbReference>
<comment type="cofactor">
    <cofactor evidence="7">
        <name>[4Fe-4S] cluster</name>
        <dbReference type="ChEBI" id="CHEBI:49883"/>
    </cofactor>
    <text evidence="7">Binds 1 [4Fe-4S] cluster.</text>
</comment>
<dbReference type="Gene3D" id="3.20.20.20">
    <property type="entry name" value="Dihydropteroate synthase-like"/>
    <property type="match status" value="1"/>
</dbReference>
<dbReference type="InterPro" id="IPR058579">
    <property type="entry name" value="IspG_C"/>
</dbReference>
<evidence type="ECO:0000256" key="6">
    <source>
        <dbReference type="ARBA" id="ARBA00023229"/>
    </source>
</evidence>
<dbReference type="PIRSF" id="PIRSF004640">
    <property type="entry name" value="IspG"/>
    <property type="match status" value="1"/>
</dbReference>
<feature type="domain" description="IspG C-terminal" evidence="9">
    <location>
        <begin position="299"/>
        <end position="400"/>
    </location>
</feature>
<keyword evidence="5 7" id="KW-0411">Iron-sulfur</keyword>
<protein>
    <recommendedName>
        <fullName evidence="7">4-hydroxy-3-methylbut-2-en-1-yl diphosphate synthase (flavodoxin)</fullName>
        <ecNumber evidence="7">1.17.7.3</ecNumber>
    </recommendedName>
    <alternativeName>
        <fullName evidence="7">1-hydroxy-2-methyl-2-(E)-butenyl 4-diphosphate synthase</fullName>
    </alternativeName>
</protein>
<dbReference type="NCBIfam" id="NF001540">
    <property type="entry name" value="PRK00366.1"/>
    <property type="match status" value="1"/>
</dbReference>
<dbReference type="GO" id="GO:0016114">
    <property type="term" value="P:terpenoid biosynthetic process"/>
    <property type="evidence" value="ECO:0007669"/>
    <property type="project" value="InterPro"/>
</dbReference>
<feature type="binding site" evidence="7">
    <location>
        <position position="302"/>
    </location>
    <ligand>
        <name>[4Fe-4S] cluster</name>
        <dbReference type="ChEBI" id="CHEBI:49883"/>
    </ligand>
</feature>
<evidence type="ECO:0000256" key="3">
    <source>
        <dbReference type="ARBA" id="ARBA00023002"/>
    </source>
</evidence>
<keyword evidence="11" id="KW-1185">Reference proteome</keyword>
<dbReference type="GO" id="GO:0005506">
    <property type="term" value="F:iron ion binding"/>
    <property type="evidence" value="ECO:0007669"/>
    <property type="project" value="InterPro"/>
</dbReference>
<keyword evidence="1 7" id="KW-0004">4Fe-4S</keyword>
<evidence type="ECO:0000259" key="8">
    <source>
        <dbReference type="Pfam" id="PF04551"/>
    </source>
</evidence>